<dbReference type="SMART" id="SM00530">
    <property type="entry name" value="HTH_XRE"/>
    <property type="match status" value="1"/>
</dbReference>
<dbReference type="CDD" id="cd00093">
    <property type="entry name" value="HTH_XRE"/>
    <property type="match status" value="1"/>
</dbReference>
<accession>A0A0M4H8M0</accession>
<dbReference type="Proteomes" id="UP000503164">
    <property type="component" value="Chromosome"/>
</dbReference>
<organism evidence="1 2">
    <name type="scientific">Clavibacter capsici</name>
    <dbReference type="NCBI Taxonomy" id="1874630"/>
    <lineage>
        <taxon>Bacteria</taxon>
        <taxon>Bacillati</taxon>
        <taxon>Actinomycetota</taxon>
        <taxon>Actinomycetes</taxon>
        <taxon>Micrococcales</taxon>
        <taxon>Microbacteriaceae</taxon>
        <taxon>Clavibacter</taxon>
    </lineage>
</organism>
<dbReference type="Gene3D" id="1.10.260.40">
    <property type="entry name" value="lambda repressor-like DNA-binding domains"/>
    <property type="match status" value="1"/>
</dbReference>
<evidence type="ECO:0000313" key="1">
    <source>
        <dbReference type="EMBL" id="QIS44359.1"/>
    </source>
</evidence>
<dbReference type="Pfam" id="PF01381">
    <property type="entry name" value="HTH_3"/>
    <property type="match status" value="1"/>
</dbReference>
<dbReference type="SUPFAM" id="SSF47413">
    <property type="entry name" value="lambda repressor-like DNA-binding domains"/>
    <property type="match status" value="1"/>
</dbReference>
<dbReference type="RefSeq" id="WP_053773929.1">
    <property type="nucleotide sequence ID" value="NZ_CP012573.1"/>
</dbReference>
<dbReference type="GO" id="GO:0003677">
    <property type="term" value="F:DNA binding"/>
    <property type="evidence" value="ECO:0007669"/>
    <property type="project" value="InterPro"/>
</dbReference>
<name>A0A0M4H8M0_9MICO</name>
<sequence length="173" mass="19061">MNETRVAELRRERGWTQDRLAEASGITVRTVQRLEAGNDASLETLSLVAKALEVPVRDLFGTVGEDGFGRTVSALDDRAERQQERRDAMTDAFRSLYSGVGIVWTLLVVLGIATRVLPGVAALLIGAYWAGGALLSGFLLRVVVGPRLDRAYPLSRDRSSEERAVRRGRRRPV</sequence>
<reference evidence="1 2" key="1">
    <citation type="journal article" date="2020" name="Mol. Plant Pathol.">
        <title>Plasmid composition and the chpG gene determine the virulence level of Clavibacter capsici natural isolates in pepper.</title>
        <authorList>
            <person name="Hwang I.S."/>
            <person name="Lee H.M."/>
            <person name="Oh E.J."/>
            <person name="Lee S."/>
            <person name="Heu S."/>
            <person name="Oh C.S."/>
        </authorList>
    </citation>
    <scope>NUCLEOTIDE SEQUENCE [LARGE SCALE GENOMIC DNA]</scope>
    <source>
        <strain evidence="1 2">1101</strain>
    </source>
</reference>
<gene>
    <name evidence="1" type="ORF">GW570_04275</name>
</gene>
<keyword evidence="2" id="KW-1185">Reference proteome</keyword>
<protein>
    <submittedName>
        <fullName evidence="1">Helix-turn-helix domain-containing protein</fullName>
    </submittedName>
</protein>
<evidence type="ECO:0000313" key="2">
    <source>
        <dbReference type="Proteomes" id="UP000503164"/>
    </source>
</evidence>
<dbReference type="PROSITE" id="PS50943">
    <property type="entry name" value="HTH_CROC1"/>
    <property type="match status" value="1"/>
</dbReference>
<proteinExistence type="predicted"/>
<dbReference type="KEGG" id="ccap:AES38_04275"/>
<dbReference type="EMBL" id="CP048049">
    <property type="protein sequence ID" value="QIS44359.1"/>
    <property type="molecule type" value="Genomic_DNA"/>
</dbReference>
<dbReference type="InterPro" id="IPR010982">
    <property type="entry name" value="Lambda_DNA-bd_dom_sf"/>
</dbReference>
<dbReference type="AlphaFoldDB" id="A0A0M4H8M0"/>
<dbReference type="InterPro" id="IPR001387">
    <property type="entry name" value="Cro/C1-type_HTH"/>
</dbReference>